<dbReference type="Pfam" id="PF02801">
    <property type="entry name" value="Ketoacyl-synt_C"/>
    <property type="match status" value="1"/>
</dbReference>
<dbReference type="Gene3D" id="3.30.70.3290">
    <property type="match status" value="1"/>
</dbReference>
<dbReference type="Pfam" id="PF16197">
    <property type="entry name" value="KAsynt_C_assoc"/>
    <property type="match status" value="1"/>
</dbReference>
<dbReference type="InterPro" id="IPR016039">
    <property type="entry name" value="Thiolase-like"/>
</dbReference>
<dbReference type="Gene3D" id="3.10.129.110">
    <property type="entry name" value="Polyketide synthase dehydratase"/>
    <property type="match status" value="1"/>
</dbReference>
<name>A0A9N9R788_9NEOP</name>
<organism evidence="2 3">
    <name type="scientific">Diatraea saccharalis</name>
    <name type="common">sugarcane borer</name>
    <dbReference type="NCBI Taxonomy" id="40085"/>
    <lineage>
        <taxon>Eukaryota</taxon>
        <taxon>Metazoa</taxon>
        <taxon>Ecdysozoa</taxon>
        <taxon>Arthropoda</taxon>
        <taxon>Hexapoda</taxon>
        <taxon>Insecta</taxon>
        <taxon>Pterygota</taxon>
        <taxon>Neoptera</taxon>
        <taxon>Endopterygota</taxon>
        <taxon>Lepidoptera</taxon>
        <taxon>Glossata</taxon>
        <taxon>Ditrysia</taxon>
        <taxon>Pyraloidea</taxon>
        <taxon>Crambidae</taxon>
        <taxon>Crambinae</taxon>
        <taxon>Diatraea</taxon>
    </lineage>
</organism>
<dbReference type="SUPFAM" id="SSF53901">
    <property type="entry name" value="Thiolase-like"/>
    <property type="match status" value="1"/>
</dbReference>
<evidence type="ECO:0000259" key="1">
    <source>
        <dbReference type="PROSITE" id="PS52004"/>
    </source>
</evidence>
<dbReference type="InterPro" id="IPR042104">
    <property type="entry name" value="PKS_dehydratase_sf"/>
</dbReference>
<protein>
    <recommendedName>
        <fullName evidence="1">Ketosynthase family 3 (KS3) domain-containing protein</fullName>
    </recommendedName>
</protein>
<dbReference type="Pfam" id="PF00109">
    <property type="entry name" value="ketoacyl-synt"/>
    <property type="match status" value="1"/>
</dbReference>
<dbReference type="SUPFAM" id="SSF52151">
    <property type="entry name" value="FabD/lysophospholipase-like"/>
    <property type="match status" value="1"/>
</dbReference>
<dbReference type="AlphaFoldDB" id="A0A9N9R788"/>
<sequence length="769" mass="86184">MTANRISYWLNLKGPSIFMEASSCGTLLALEKAREAIKEGYCEAAIVGVGKTLLHPQTPISHRSVPLNSDGKTKCYDDAADGPSMSEAISVFFLQKHKDARRAYVELCHVKARFGTTNDNTLIEKCEIPQDKEKLVNFFQQFYDEAGVSPVDVGYIEGYGLACPNMDKIELQAIENVFCKDRVDPLLVGSVSSNVGYTESAASACAIFKDLSKYRSDIPYLIAVSGRHEAAVQKILDDIKSRPLDPEEIALLHNIHRNRISKHLARATQNDDTEIHNLRVDYHDNISRPLWFVYSGMGSQWIGMGRDLMRIPLFNQTIQRCHEILKPKGIDLKHIITTEDKCIFDNILNCFVGIAAIQIGLTNILAAVGLVPDNIIGHSVGELGCAYADGCFTDEQMLLLAYNRGLVSIQTPFIRGSMAAIGMGYKALSKLCPQEIEVVCHNSANSSTISGPEESVKAFVEVLEKKGVFAKEVQCSNIAYHSRYIAEAGPDFLKMSQEVIKEPRLRSSKWLTTSVPQEQYNEPHAKYSSAEYHTNNLLKKVLFEEVLHHVPSNAVLVEIAPHGLLQAILKRALSQNSLILVTFCDFSLYMEGYDIKISALYPKIEFPVSTETRPLSHLVEWAYEEKWKICEYLNWGRSYCSVLKLLVTVEDDENKYLNGHYFDGVRVFPYAAALVAVWDTIAMTAGHKKREVSVQFSDVNFHSQPQVHDDQVLYLTVAVQRGSGRFEVSITHKTYFILLTNVTIHRSLWRTNVISVPTFQHCQGALVVS</sequence>
<dbReference type="InterPro" id="IPR016036">
    <property type="entry name" value="Malonyl_transacylase_ACP-bd"/>
</dbReference>
<dbReference type="InterPro" id="IPR001227">
    <property type="entry name" value="Ac_transferase_dom_sf"/>
</dbReference>
<dbReference type="EMBL" id="OU893334">
    <property type="protein sequence ID" value="CAG9791618.1"/>
    <property type="molecule type" value="Genomic_DNA"/>
</dbReference>
<dbReference type="SMART" id="SM00827">
    <property type="entry name" value="PKS_AT"/>
    <property type="match status" value="1"/>
</dbReference>
<dbReference type="PROSITE" id="PS52004">
    <property type="entry name" value="KS3_2"/>
    <property type="match status" value="1"/>
</dbReference>
<reference evidence="2" key="2">
    <citation type="submission" date="2022-10" db="EMBL/GenBank/DDBJ databases">
        <authorList>
            <consortium name="ENA_rothamsted_submissions"/>
            <consortium name="culmorum"/>
            <person name="King R."/>
        </authorList>
    </citation>
    <scope>NUCLEOTIDE SEQUENCE</scope>
</reference>
<gene>
    <name evidence="2" type="ORF">DIATSA_LOCUS9222</name>
</gene>
<dbReference type="Gene3D" id="3.40.47.10">
    <property type="match status" value="1"/>
</dbReference>
<dbReference type="GO" id="GO:0006633">
    <property type="term" value="P:fatty acid biosynthetic process"/>
    <property type="evidence" value="ECO:0007669"/>
    <property type="project" value="TreeGrafter"/>
</dbReference>
<dbReference type="SUPFAM" id="SSF55048">
    <property type="entry name" value="Probable ACP-binding domain of malonyl-CoA ACP transacylase"/>
    <property type="match status" value="1"/>
</dbReference>
<dbReference type="InterPro" id="IPR032821">
    <property type="entry name" value="PKS_assoc"/>
</dbReference>
<dbReference type="InterPro" id="IPR014031">
    <property type="entry name" value="Ketoacyl_synth_C"/>
</dbReference>
<dbReference type="PANTHER" id="PTHR43775:SF23">
    <property type="entry name" value="FATTY ACID SYNTHASE 3"/>
    <property type="match status" value="1"/>
</dbReference>
<dbReference type="InterPro" id="IPR014030">
    <property type="entry name" value="Ketoacyl_synth_N"/>
</dbReference>
<dbReference type="Proteomes" id="UP001153714">
    <property type="component" value="Chromosome 3"/>
</dbReference>
<dbReference type="Pfam" id="PF00698">
    <property type="entry name" value="Acyl_transf_1"/>
    <property type="match status" value="1"/>
</dbReference>
<accession>A0A9N9R788</accession>
<dbReference type="Gene3D" id="3.40.366.10">
    <property type="entry name" value="Malonyl-Coenzyme A Acyl Carrier Protein, domain 2"/>
    <property type="match status" value="1"/>
</dbReference>
<dbReference type="InterPro" id="IPR016035">
    <property type="entry name" value="Acyl_Trfase/lysoPLipase"/>
</dbReference>
<dbReference type="InterPro" id="IPR020841">
    <property type="entry name" value="PKS_Beta-ketoAc_synthase_dom"/>
</dbReference>
<dbReference type="InterPro" id="IPR050091">
    <property type="entry name" value="PKS_NRPS_Biosynth_Enz"/>
</dbReference>
<evidence type="ECO:0000313" key="3">
    <source>
        <dbReference type="Proteomes" id="UP001153714"/>
    </source>
</evidence>
<dbReference type="InterPro" id="IPR014043">
    <property type="entry name" value="Acyl_transferase_dom"/>
</dbReference>
<proteinExistence type="predicted"/>
<feature type="domain" description="Ketosynthase family 3 (KS3)" evidence="1">
    <location>
        <begin position="1"/>
        <end position="268"/>
    </location>
</feature>
<dbReference type="OrthoDB" id="329835at2759"/>
<evidence type="ECO:0000313" key="2">
    <source>
        <dbReference type="EMBL" id="CAG9791618.1"/>
    </source>
</evidence>
<dbReference type="PANTHER" id="PTHR43775">
    <property type="entry name" value="FATTY ACID SYNTHASE"/>
    <property type="match status" value="1"/>
</dbReference>
<reference evidence="2" key="1">
    <citation type="submission" date="2021-12" db="EMBL/GenBank/DDBJ databases">
        <authorList>
            <person name="King R."/>
        </authorList>
    </citation>
    <scope>NUCLEOTIDE SEQUENCE</scope>
</reference>
<dbReference type="GO" id="GO:0004312">
    <property type="term" value="F:fatty acid synthase activity"/>
    <property type="evidence" value="ECO:0007669"/>
    <property type="project" value="TreeGrafter"/>
</dbReference>
<keyword evidence="3" id="KW-1185">Reference proteome</keyword>